<evidence type="ECO:0000256" key="1">
    <source>
        <dbReference type="SAM" id="MobiDB-lite"/>
    </source>
</evidence>
<evidence type="ECO:0000313" key="3">
    <source>
        <dbReference type="Proteomes" id="UP000193642"/>
    </source>
</evidence>
<keyword evidence="3" id="KW-1185">Reference proteome</keyword>
<reference evidence="2 3" key="1">
    <citation type="submission" date="2016-07" db="EMBL/GenBank/DDBJ databases">
        <title>Pervasive Adenine N6-methylation of Active Genes in Fungi.</title>
        <authorList>
            <consortium name="DOE Joint Genome Institute"/>
            <person name="Mondo S.J."/>
            <person name="Dannebaum R.O."/>
            <person name="Kuo R.C."/>
            <person name="Labutti K."/>
            <person name="Haridas S."/>
            <person name="Kuo A."/>
            <person name="Salamov A."/>
            <person name="Ahrendt S.R."/>
            <person name="Lipzen A."/>
            <person name="Sullivan W."/>
            <person name="Andreopoulos W.B."/>
            <person name="Clum A."/>
            <person name="Lindquist E."/>
            <person name="Daum C."/>
            <person name="Ramamoorthy G.K."/>
            <person name="Gryganskyi A."/>
            <person name="Culley D."/>
            <person name="Magnuson J.K."/>
            <person name="James T.Y."/>
            <person name="O'Malley M.A."/>
            <person name="Stajich J.E."/>
            <person name="Spatafora J.W."/>
            <person name="Visel A."/>
            <person name="Grigoriev I.V."/>
        </authorList>
    </citation>
    <scope>NUCLEOTIDE SEQUENCE [LARGE SCALE GENOMIC DNA]</scope>
    <source>
        <strain evidence="2 3">JEL800</strain>
    </source>
</reference>
<organism evidence="2 3">
    <name type="scientific">Rhizoclosmatium globosum</name>
    <dbReference type="NCBI Taxonomy" id="329046"/>
    <lineage>
        <taxon>Eukaryota</taxon>
        <taxon>Fungi</taxon>
        <taxon>Fungi incertae sedis</taxon>
        <taxon>Chytridiomycota</taxon>
        <taxon>Chytridiomycota incertae sedis</taxon>
        <taxon>Chytridiomycetes</taxon>
        <taxon>Chytridiales</taxon>
        <taxon>Chytriomycetaceae</taxon>
        <taxon>Rhizoclosmatium</taxon>
    </lineage>
</organism>
<feature type="region of interest" description="Disordered" evidence="1">
    <location>
        <begin position="33"/>
        <end position="82"/>
    </location>
</feature>
<evidence type="ECO:0000313" key="2">
    <source>
        <dbReference type="EMBL" id="ORY44038.1"/>
    </source>
</evidence>
<accession>A0A1Y2CAH8</accession>
<feature type="compositionally biased region" description="Basic and acidic residues" evidence="1">
    <location>
        <begin position="46"/>
        <end position="72"/>
    </location>
</feature>
<gene>
    <name evidence="2" type="ORF">BCR33DRAFT_233661</name>
</gene>
<sequence length="82" mass="9243">MQAKKDTEKIKKLIQQVKELQIENEGLMKEASLLRRRQGGGQSDEGSDRADSPDSDSYRQEERARRSKDAETIAHLVSVASN</sequence>
<dbReference type="AlphaFoldDB" id="A0A1Y2CAH8"/>
<dbReference type="EMBL" id="MCGO01000023">
    <property type="protein sequence ID" value="ORY44038.1"/>
    <property type="molecule type" value="Genomic_DNA"/>
</dbReference>
<proteinExistence type="predicted"/>
<dbReference type="Proteomes" id="UP000193642">
    <property type="component" value="Unassembled WGS sequence"/>
</dbReference>
<comment type="caution">
    <text evidence="2">The sequence shown here is derived from an EMBL/GenBank/DDBJ whole genome shotgun (WGS) entry which is preliminary data.</text>
</comment>
<protein>
    <submittedName>
        <fullName evidence="2">Uncharacterized protein</fullName>
    </submittedName>
</protein>
<name>A0A1Y2CAH8_9FUNG</name>